<keyword evidence="11" id="KW-0472">Membrane</keyword>
<keyword evidence="8 13" id="KW-0378">Hydrolase</keyword>
<evidence type="ECO:0000256" key="13">
    <source>
        <dbReference type="RuleBase" id="RU369069"/>
    </source>
</evidence>
<keyword evidence="6 13" id="KW-0479">Metal-binding</keyword>
<evidence type="ECO:0000256" key="9">
    <source>
        <dbReference type="ARBA" id="ARBA00022989"/>
    </source>
</evidence>
<dbReference type="Pfam" id="PF01963">
    <property type="entry name" value="TraB_PrgY_gumN"/>
    <property type="match status" value="1"/>
</dbReference>
<feature type="compositionally biased region" description="Basic residues" evidence="14">
    <location>
        <begin position="16"/>
        <end position="26"/>
    </location>
</feature>
<name>E9HL08_DAPPU</name>
<dbReference type="CDD" id="cd14789">
    <property type="entry name" value="Tiki"/>
    <property type="match status" value="1"/>
</dbReference>
<evidence type="ECO:0000256" key="14">
    <source>
        <dbReference type="SAM" id="MobiDB-lite"/>
    </source>
</evidence>
<dbReference type="GO" id="GO:0016020">
    <property type="term" value="C:membrane"/>
    <property type="evidence" value="ECO:0000318"/>
    <property type="project" value="GO_Central"/>
</dbReference>
<keyword evidence="5" id="KW-0812">Transmembrane</keyword>
<feature type="region of interest" description="Disordered" evidence="14">
    <location>
        <begin position="388"/>
        <end position="410"/>
    </location>
</feature>
<reference evidence="15 16" key="1">
    <citation type="journal article" date="2011" name="Science">
        <title>The ecoresponsive genome of Daphnia pulex.</title>
        <authorList>
            <person name="Colbourne J.K."/>
            <person name="Pfrender M.E."/>
            <person name="Gilbert D."/>
            <person name="Thomas W.K."/>
            <person name="Tucker A."/>
            <person name="Oakley T.H."/>
            <person name="Tokishita S."/>
            <person name="Aerts A."/>
            <person name="Arnold G.J."/>
            <person name="Basu M.K."/>
            <person name="Bauer D.J."/>
            <person name="Caceres C.E."/>
            <person name="Carmel L."/>
            <person name="Casola C."/>
            <person name="Choi J.H."/>
            <person name="Detter J.C."/>
            <person name="Dong Q."/>
            <person name="Dusheyko S."/>
            <person name="Eads B.D."/>
            <person name="Frohlich T."/>
            <person name="Geiler-Samerotte K.A."/>
            <person name="Gerlach D."/>
            <person name="Hatcher P."/>
            <person name="Jogdeo S."/>
            <person name="Krijgsveld J."/>
            <person name="Kriventseva E.V."/>
            <person name="Kultz D."/>
            <person name="Laforsch C."/>
            <person name="Lindquist E."/>
            <person name="Lopez J."/>
            <person name="Manak J.R."/>
            <person name="Muller J."/>
            <person name="Pangilinan J."/>
            <person name="Patwardhan R.P."/>
            <person name="Pitluck S."/>
            <person name="Pritham E.J."/>
            <person name="Rechtsteiner A."/>
            <person name="Rho M."/>
            <person name="Rogozin I.B."/>
            <person name="Sakarya O."/>
            <person name="Salamov A."/>
            <person name="Schaack S."/>
            <person name="Shapiro H."/>
            <person name="Shiga Y."/>
            <person name="Skalitzky C."/>
            <person name="Smith Z."/>
            <person name="Souvorov A."/>
            <person name="Sung W."/>
            <person name="Tang Z."/>
            <person name="Tsuchiya D."/>
            <person name="Tu H."/>
            <person name="Vos H."/>
            <person name="Wang M."/>
            <person name="Wolf Y.I."/>
            <person name="Yamagata H."/>
            <person name="Yamada T."/>
            <person name="Ye Y."/>
            <person name="Shaw J.R."/>
            <person name="Andrews J."/>
            <person name="Crease T.J."/>
            <person name="Tang H."/>
            <person name="Lucas S.M."/>
            <person name="Robertson H.M."/>
            <person name="Bork P."/>
            <person name="Koonin E.V."/>
            <person name="Zdobnov E.M."/>
            <person name="Grigoriev I.V."/>
            <person name="Lynch M."/>
            <person name="Boore J.L."/>
        </authorList>
    </citation>
    <scope>NUCLEOTIDE SEQUENCE [LARGE SCALE GENOMIC DNA]</scope>
</reference>
<evidence type="ECO:0000256" key="7">
    <source>
        <dbReference type="ARBA" id="ARBA00022729"/>
    </source>
</evidence>
<keyword evidence="7 13" id="KW-0732">Signal</keyword>
<dbReference type="InterPro" id="IPR040230">
    <property type="entry name" value="TIKI1/2-like"/>
</dbReference>
<dbReference type="GO" id="GO:0046872">
    <property type="term" value="F:metal ion binding"/>
    <property type="evidence" value="ECO:0007669"/>
    <property type="project" value="UniProtKB-UniRule"/>
</dbReference>
<dbReference type="PhylomeDB" id="E9HL08"/>
<comment type="similarity">
    <text evidence="3 13">Belongs to the TIKI family.</text>
</comment>
<comment type="function">
    <text evidence="13">Metalloprotease that acts as a negative regulator of the Wnt signaling pathway.</text>
</comment>
<dbReference type="PANTHER" id="PTHR31120">
    <property type="entry name" value="METALLOPROTEASE TIKI"/>
    <property type="match status" value="1"/>
</dbReference>
<feature type="compositionally biased region" description="Basic residues" evidence="14">
    <location>
        <begin position="388"/>
        <end position="397"/>
    </location>
</feature>
<organism evidence="15 16">
    <name type="scientific">Daphnia pulex</name>
    <name type="common">Water flea</name>
    <dbReference type="NCBI Taxonomy" id="6669"/>
    <lineage>
        <taxon>Eukaryota</taxon>
        <taxon>Metazoa</taxon>
        <taxon>Ecdysozoa</taxon>
        <taxon>Arthropoda</taxon>
        <taxon>Crustacea</taxon>
        <taxon>Branchiopoda</taxon>
        <taxon>Diplostraca</taxon>
        <taxon>Cladocera</taxon>
        <taxon>Anomopoda</taxon>
        <taxon>Daphniidae</taxon>
        <taxon>Daphnia</taxon>
    </lineage>
</organism>
<evidence type="ECO:0000313" key="16">
    <source>
        <dbReference type="Proteomes" id="UP000000305"/>
    </source>
</evidence>
<evidence type="ECO:0000256" key="6">
    <source>
        <dbReference type="ARBA" id="ARBA00022723"/>
    </source>
</evidence>
<evidence type="ECO:0000256" key="2">
    <source>
        <dbReference type="ARBA" id="ARBA00004479"/>
    </source>
</evidence>
<accession>E9HL08</accession>
<evidence type="ECO:0000256" key="1">
    <source>
        <dbReference type="ARBA" id="ARBA00001941"/>
    </source>
</evidence>
<dbReference type="GO" id="GO:0006508">
    <property type="term" value="P:proteolysis"/>
    <property type="evidence" value="ECO:0007669"/>
    <property type="project" value="UniProtKB-KW"/>
</dbReference>
<dbReference type="Proteomes" id="UP000000305">
    <property type="component" value="Unassembled WGS sequence"/>
</dbReference>
<keyword evidence="16" id="KW-1185">Reference proteome</keyword>
<dbReference type="EC" id="3.4.-.-" evidence="13"/>
<dbReference type="AlphaFoldDB" id="E9HL08"/>
<comment type="cofactor">
    <cofactor evidence="13">
        <name>Mn(2+)</name>
        <dbReference type="ChEBI" id="CHEBI:29035"/>
    </cofactor>
    <cofactor evidence="13">
        <name>Co(2+)</name>
        <dbReference type="ChEBI" id="CHEBI:48828"/>
    </cofactor>
    <text evidence="13">Divalent metal cations. Mn(2+) or Co(2+).</text>
</comment>
<dbReference type="HOGENOM" id="CLU_035548_1_0_1"/>
<dbReference type="KEGG" id="dpx:DAPPUDRAFT_301998"/>
<keyword evidence="13" id="KW-0879">Wnt signaling pathway</keyword>
<keyword evidence="12" id="KW-0325">Glycoprotein</keyword>
<sequence length="561" mass="63919">MAYHASHRNRVDGARQPHRSINKHSRLTTRRTRTVLQCLLLFALVWIDTTEGRRHKRPETCSKPDNGRSTSFLWRIAAEPPSYFFGTIHVPYSRVWDYVPENVKRAFDASDAVFFELDLTDPNTISALTSCQLLPAGQSLGQVLPPDLYARLKRHLDYVKAVMPSWMSPDQRGRGLYADYLFSAITGNWERKRPIWVMLMVNSLTESDIKSRGIPVLDLYLAQEAERRNKRMGAVERVEEQCVPLNGLNYSQVVFALNQTLHHQESLRAGDHSAPYTTDDLIKHYNCGDLNAVIFSHDTAQVPSMTNVTLAPYEQVMAKKIDEYFRQELIFKRNRRMGQRVLELLAAHPDKSFFFAFGAGHFLGNYTVLDVVQSGGYTVEQLTSDHKILRHRKKQSKPRPSLVPEPSSLRDFSTHLKSNTLDSQDEDFSQNVLDTQTVTRVATNTSRTHPHDSLKKTTFRPPTLLRTSPNLVAAAAAAAREATNQDLAGKYRNFNDLWVRLENGGHSYIRNLQPSEPSSTRMEDSLRVWYGLRPNRATSDSLCQALWVPLFGSMLFSLTRA</sequence>
<keyword evidence="10 13" id="KW-0482">Metalloprotease</keyword>
<gene>
    <name evidence="15" type="ORF">DAPPUDRAFT_301998</name>
</gene>
<evidence type="ECO:0000256" key="5">
    <source>
        <dbReference type="ARBA" id="ARBA00022692"/>
    </source>
</evidence>
<dbReference type="GO" id="GO:0005886">
    <property type="term" value="C:plasma membrane"/>
    <property type="evidence" value="ECO:0007669"/>
    <property type="project" value="UniProtKB-SubCell"/>
</dbReference>
<keyword evidence="9" id="KW-1133">Transmembrane helix</keyword>
<dbReference type="GO" id="GO:0004222">
    <property type="term" value="F:metalloendopeptidase activity"/>
    <property type="evidence" value="ECO:0000318"/>
    <property type="project" value="GO_Central"/>
</dbReference>
<dbReference type="eggNOG" id="ENOG502QPR1">
    <property type="taxonomic scope" value="Eukaryota"/>
</dbReference>
<evidence type="ECO:0000256" key="3">
    <source>
        <dbReference type="ARBA" id="ARBA00008261"/>
    </source>
</evidence>
<dbReference type="InParanoid" id="E9HL08"/>
<evidence type="ECO:0000256" key="11">
    <source>
        <dbReference type="ARBA" id="ARBA00023136"/>
    </source>
</evidence>
<dbReference type="GO" id="GO:0030178">
    <property type="term" value="P:negative regulation of Wnt signaling pathway"/>
    <property type="evidence" value="ECO:0007669"/>
    <property type="project" value="UniProtKB-UniRule"/>
</dbReference>
<feature type="region of interest" description="Disordered" evidence="14">
    <location>
        <begin position="1"/>
        <end position="26"/>
    </location>
</feature>
<evidence type="ECO:0000256" key="8">
    <source>
        <dbReference type="ARBA" id="ARBA00022801"/>
    </source>
</evidence>
<evidence type="ECO:0000256" key="4">
    <source>
        <dbReference type="ARBA" id="ARBA00022670"/>
    </source>
</evidence>
<dbReference type="GO" id="GO:0016055">
    <property type="term" value="P:Wnt signaling pathway"/>
    <property type="evidence" value="ECO:0007669"/>
    <property type="project" value="UniProtKB-KW"/>
</dbReference>
<comment type="cofactor">
    <cofactor evidence="1">
        <name>Co(2+)</name>
        <dbReference type="ChEBI" id="CHEBI:48828"/>
    </cofactor>
</comment>
<dbReference type="PANTHER" id="PTHR31120:SF6">
    <property type="entry name" value="METALLOPROTEASE TIKI HOMOLOG"/>
    <property type="match status" value="1"/>
</dbReference>
<keyword evidence="4 13" id="KW-0645">Protease</keyword>
<dbReference type="OMA" id="MAYHASH"/>
<dbReference type="EMBL" id="GL732674">
    <property type="protein sequence ID" value="EFX67579.1"/>
    <property type="molecule type" value="Genomic_DNA"/>
</dbReference>
<evidence type="ECO:0000256" key="12">
    <source>
        <dbReference type="ARBA" id="ARBA00023180"/>
    </source>
</evidence>
<dbReference type="InterPro" id="IPR002816">
    <property type="entry name" value="TraB/PrgY/GumN_fam"/>
</dbReference>
<proteinExistence type="inferred from homology"/>
<keyword evidence="13" id="KW-1003">Cell membrane</keyword>
<comment type="subcellular location">
    <subcellularLocation>
        <location evidence="13">Cell membrane</location>
        <topology evidence="13">Single-pass type I membrane protein</topology>
    </subcellularLocation>
    <subcellularLocation>
        <location evidence="2">Membrane</location>
        <topology evidence="2">Single-pass type I membrane protein</topology>
    </subcellularLocation>
</comment>
<dbReference type="OrthoDB" id="10040378at2759"/>
<protein>
    <recommendedName>
        <fullName evidence="13">Metalloprotease TIKI homolog</fullName>
        <ecNumber evidence="13">3.4.-.-</ecNumber>
    </recommendedName>
</protein>
<evidence type="ECO:0000256" key="10">
    <source>
        <dbReference type="ARBA" id="ARBA00023049"/>
    </source>
</evidence>
<evidence type="ECO:0000313" key="15">
    <source>
        <dbReference type="EMBL" id="EFX67579.1"/>
    </source>
</evidence>